<dbReference type="AlphaFoldDB" id="A0A5Q2MJR8"/>
<dbReference type="InterPro" id="IPR011008">
    <property type="entry name" value="Dimeric_a/b-barrel"/>
</dbReference>
<accession>A0A5Q2MJR8</accession>
<organism evidence="2 3">
    <name type="scientific">Aeromicrobium yanjiei</name>
    <dbReference type="NCBI Taxonomy" id="2662028"/>
    <lineage>
        <taxon>Bacteria</taxon>
        <taxon>Bacillati</taxon>
        <taxon>Actinomycetota</taxon>
        <taxon>Actinomycetes</taxon>
        <taxon>Propionibacteriales</taxon>
        <taxon>Nocardioidaceae</taxon>
        <taxon>Aeromicrobium</taxon>
    </lineage>
</organism>
<dbReference type="KEGG" id="aef:GEV26_17125"/>
<evidence type="ECO:0000313" key="2">
    <source>
        <dbReference type="EMBL" id="QGG42958.1"/>
    </source>
</evidence>
<dbReference type="Proteomes" id="UP000392064">
    <property type="component" value="Chromosome"/>
</dbReference>
<dbReference type="InterPro" id="IPR010753">
    <property type="entry name" value="DUF1330"/>
</dbReference>
<protein>
    <submittedName>
        <fullName evidence="2">DUF1330 domain-containing protein</fullName>
    </submittedName>
</protein>
<dbReference type="Gene3D" id="3.30.70.100">
    <property type="match status" value="1"/>
</dbReference>
<dbReference type="RefSeq" id="WP_153654762.1">
    <property type="nucleotide sequence ID" value="NZ_CP045737.1"/>
</dbReference>
<dbReference type="SUPFAM" id="SSF54909">
    <property type="entry name" value="Dimeric alpha+beta barrel"/>
    <property type="match status" value="1"/>
</dbReference>
<sequence>MTAGQGRGYIVAEVTVHDHETYEQYVERSGPVLEKYGARLLAHAFPAQGELIVREGGREFERLVLVEFESLDRVTEFYDSPDYQSVVGLRHDSATSHVYHLQGVPSAATSD</sequence>
<feature type="domain" description="DUF1330" evidence="1">
    <location>
        <begin position="8"/>
        <end position="103"/>
    </location>
</feature>
<dbReference type="PANTHER" id="PTHR41521:SF4">
    <property type="entry name" value="BLR0684 PROTEIN"/>
    <property type="match status" value="1"/>
</dbReference>
<keyword evidence="3" id="KW-1185">Reference proteome</keyword>
<evidence type="ECO:0000313" key="3">
    <source>
        <dbReference type="Proteomes" id="UP000392064"/>
    </source>
</evidence>
<dbReference type="EMBL" id="CP045737">
    <property type="protein sequence ID" value="QGG42958.1"/>
    <property type="molecule type" value="Genomic_DNA"/>
</dbReference>
<gene>
    <name evidence="2" type="ORF">GEV26_17125</name>
</gene>
<reference evidence="2 3" key="1">
    <citation type="submission" date="2019-11" db="EMBL/GenBank/DDBJ databases">
        <authorList>
            <person name="Li J."/>
        </authorList>
    </citation>
    <scope>NUCLEOTIDE SEQUENCE [LARGE SCALE GENOMIC DNA]</scope>
    <source>
        <strain evidence="2 3">MF47</strain>
    </source>
</reference>
<evidence type="ECO:0000259" key="1">
    <source>
        <dbReference type="Pfam" id="PF07045"/>
    </source>
</evidence>
<dbReference type="Pfam" id="PF07045">
    <property type="entry name" value="DUF1330"/>
    <property type="match status" value="1"/>
</dbReference>
<name>A0A5Q2MJR8_9ACTN</name>
<proteinExistence type="predicted"/>
<dbReference type="PANTHER" id="PTHR41521">
    <property type="match status" value="1"/>
</dbReference>